<evidence type="ECO:0000256" key="1">
    <source>
        <dbReference type="SAM" id="SignalP"/>
    </source>
</evidence>
<organism evidence="2 3">
    <name type="scientific">Solimonas marina</name>
    <dbReference type="NCBI Taxonomy" id="2714601"/>
    <lineage>
        <taxon>Bacteria</taxon>
        <taxon>Pseudomonadati</taxon>
        <taxon>Pseudomonadota</taxon>
        <taxon>Gammaproteobacteria</taxon>
        <taxon>Nevskiales</taxon>
        <taxon>Nevskiaceae</taxon>
        <taxon>Solimonas</taxon>
    </lineage>
</organism>
<evidence type="ECO:0000313" key="3">
    <source>
        <dbReference type="Proteomes" id="UP000653472"/>
    </source>
</evidence>
<dbReference type="AlphaFoldDB" id="A0A969W605"/>
<feature type="chain" id="PRO_5037330813" description="Porin" evidence="1">
    <location>
        <begin position="30"/>
        <end position="396"/>
    </location>
</feature>
<dbReference type="RefSeq" id="WP_168146524.1">
    <property type="nucleotide sequence ID" value="NZ_JAAVXB010000001.1"/>
</dbReference>
<comment type="caution">
    <text evidence="2">The sequence shown here is derived from an EMBL/GenBank/DDBJ whole genome shotgun (WGS) entry which is preliminary data.</text>
</comment>
<dbReference type="EMBL" id="JAAVXB010000001">
    <property type="protein sequence ID" value="NKF21296.1"/>
    <property type="molecule type" value="Genomic_DNA"/>
</dbReference>
<proteinExistence type="predicted"/>
<keyword evidence="3" id="KW-1185">Reference proteome</keyword>
<protein>
    <recommendedName>
        <fullName evidence="4">Porin</fullName>
    </recommendedName>
</protein>
<keyword evidence="1" id="KW-0732">Signal</keyword>
<sequence>MRAISRVASPWCRVAVAALLICATSPARALESQVHGSAAQGYAWTDHNNAYGTSQNGSFDFFELNLNGSVQLAPGLLASGQLLMRDAGANDNGKLRVDYALLDYQFASGSWYNAGVRVGRVKNPFGLYNDTRDVIFARPGIQMPQSIYFDGQGLRRLLFSSDGAQLYGGLGLGEHYVSVVVSGSRRQTLTDDEERQLTGGVALPAHEHVTDYYLGRLQDEWNGGADRVAFSVLHAGLDIDPDAGSTVQGHIDFDNYVLSWRHDAARYSLSAEYIINRTKGWTSFAGDTDNLGDGFYVQGDYRLDPKWTLMARYDASYINRNDRDGSRYAASTGGDPHSRYARDLTLGLHWLPDQHWGVWGEWHHIIGSSTVPPLDNPTQPRASNWNMLLLMAGYRF</sequence>
<evidence type="ECO:0000313" key="2">
    <source>
        <dbReference type="EMBL" id="NKF21296.1"/>
    </source>
</evidence>
<gene>
    <name evidence="2" type="ORF">G7Y82_03125</name>
</gene>
<accession>A0A969W605</accession>
<dbReference type="SUPFAM" id="SSF56935">
    <property type="entry name" value="Porins"/>
    <property type="match status" value="1"/>
</dbReference>
<reference evidence="2" key="1">
    <citation type="submission" date="2020-03" db="EMBL/GenBank/DDBJ databases">
        <title>Solimonas marina sp. nov., isolated from deep seawater of the Pacific Ocean.</title>
        <authorList>
            <person name="Liu X."/>
            <person name="Lai Q."/>
            <person name="Sun F."/>
            <person name="Gai Y."/>
            <person name="Li G."/>
            <person name="Shao Z."/>
        </authorList>
    </citation>
    <scope>NUCLEOTIDE SEQUENCE</scope>
    <source>
        <strain evidence="2">C16B3</strain>
    </source>
</reference>
<name>A0A969W605_9GAMM</name>
<evidence type="ECO:0008006" key="4">
    <source>
        <dbReference type="Google" id="ProtNLM"/>
    </source>
</evidence>
<dbReference type="Proteomes" id="UP000653472">
    <property type="component" value="Unassembled WGS sequence"/>
</dbReference>
<feature type="signal peptide" evidence="1">
    <location>
        <begin position="1"/>
        <end position="29"/>
    </location>
</feature>